<feature type="region of interest" description="Disordered" evidence="1">
    <location>
        <begin position="73"/>
        <end position="97"/>
    </location>
</feature>
<evidence type="ECO:0000256" key="1">
    <source>
        <dbReference type="SAM" id="MobiDB-lite"/>
    </source>
</evidence>
<dbReference type="AlphaFoldDB" id="A0A183ICK4"/>
<proteinExistence type="predicted"/>
<name>A0A183ICK4_9BILA</name>
<organism evidence="4">
    <name type="scientific">Soboliphyme baturini</name>
    <dbReference type="NCBI Taxonomy" id="241478"/>
    <lineage>
        <taxon>Eukaryota</taxon>
        <taxon>Metazoa</taxon>
        <taxon>Ecdysozoa</taxon>
        <taxon>Nematoda</taxon>
        <taxon>Enoplea</taxon>
        <taxon>Dorylaimia</taxon>
        <taxon>Dioctophymatida</taxon>
        <taxon>Dioctophymatoidea</taxon>
        <taxon>Soboliphymatidae</taxon>
        <taxon>Soboliphyme</taxon>
    </lineage>
</organism>
<sequence length="147" mass="16706">MKDIVDIHRTMSENEQVESDFAVEQQALKNFPSAEKRKTPPLLKEVGFSADVDEVGGGGWALGGRFKELSRVESGRFRRRTDSPTNQMTGLRHGGLTTLFNGFDRRRAKPALSERTNPLRRDRPSFPAFNRHGQAHRAITRVDKRDM</sequence>
<evidence type="ECO:0000313" key="3">
    <source>
        <dbReference type="Proteomes" id="UP000270296"/>
    </source>
</evidence>
<evidence type="ECO:0000313" key="2">
    <source>
        <dbReference type="EMBL" id="VDO94075.1"/>
    </source>
</evidence>
<dbReference type="WBParaSite" id="SBAD_0000140701-mRNA-1">
    <property type="protein sequence ID" value="SBAD_0000140701-mRNA-1"/>
    <property type="gene ID" value="SBAD_0000140701"/>
</dbReference>
<dbReference type="EMBL" id="UZAM01006798">
    <property type="protein sequence ID" value="VDO94075.1"/>
    <property type="molecule type" value="Genomic_DNA"/>
</dbReference>
<protein>
    <submittedName>
        <fullName evidence="2 4">Uncharacterized protein</fullName>
    </submittedName>
</protein>
<feature type="compositionally biased region" description="Basic and acidic residues" evidence="1">
    <location>
        <begin position="73"/>
        <end position="82"/>
    </location>
</feature>
<accession>A0A183ICK4</accession>
<evidence type="ECO:0000313" key="4">
    <source>
        <dbReference type="WBParaSite" id="SBAD_0000140701-mRNA-1"/>
    </source>
</evidence>
<gene>
    <name evidence="2" type="ORF">SBAD_LOCUS1348</name>
</gene>
<reference evidence="4" key="1">
    <citation type="submission" date="2016-06" db="UniProtKB">
        <authorList>
            <consortium name="WormBaseParasite"/>
        </authorList>
    </citation>
    <scope>IDENTIFICATION</scope>
</reference>
<dbReference type="Proteomes" id="UP000270296">
    <property type="component" value="Unassembled WGS sequence"/>
</dbReference>
<reference evidence="2 3" key="2">
    <citation type="submission" date="2018-11" db="EMBL/GenBank/DDBJ databases">
        <authorList>
            <consortium name="Pathogen Informatics"/>
        </authorList>
    </citation>
    <scope>NUCLEOTIDE SEQUENCE [LARGE SCALE GENOMIC DNA]</scope>
</reference>
<keyword evidence="3" id="KW-1185">Reference proteome</keyword>
<feature type="region of interest" description="Disordered" evidence="1">
    <location>
        <begin position="110"/>
        <end position="147"/>
    </location>
</feature>